<proteinExistence type="predicted"/>
<reference evidence="5 6" key="1">
    <citation type="submission" date="2022-01" db="EMBL/GenBank/DDBJ databases">
        <title>A high-quality chromosome-level genome assembly of rohu carp, Labeo rohita.</title>
        <authorList>
            <person name="Arick M.A. II"/>
            <person name="Hsu C.-Y."/>
            <person name="Magbanua Z."/>
            <person name="Pechanova O."/>
            <person name="Grover C."/>
            <person name="Miller E."/>
            <person name="Thrash A."/>
            <person name="Ezzel L."/>
            <person name="Alam S."/>
            <person name="Benzie J."/>
            <person name="Hamilton M."/>
            <person name="Karsi A."/>
            <person name="Lawrence M.L."/>
            <person name="Peterson D.G."/>
        </authorList>
    </citation>
    <scope>NUCLEOTIDE SEQUENCE [LARGE SCALE GENOMIC DNA]</scope>
    <source>
        <strain evidence="6">BAU-BD-2019</strain>
        <tissue evidence="5">Blood</tissue>
    </source>
</reference>
<dbReference type="Pfam" id="PF07546">
    <property type="entry name" value="EMI"/>
    <property type="match status" value="1"/>
</dbReference>
<organism evidence="5 6">
    <name type="scientific">Labeo rohita</name>
    <name type="common">Indian major carp</name>
    <name type="synonym">Cyprinus rohita</name>
    <dbReference type="NCBI Taxonomy" id="84645"/>
    <lineage>
        <taxon>Eukaryota</taxon>
        <taxon>Metazoa</taxon>
        <taxon>Chordata</taxon>
        <taxon>Craniata</taxon>
        <taxon>Vertebrata</taxon>
        <taxon>Euteleostomi</taxon>
        <taxon>Actinopterygii</taxon>
        <taxon>Neopterygii</taxon>
        <taxon>Teleostei</taxon>
        <taxon>Ostariophysi</taxon>
        <taxon>Cypriniformes</taxon>
        <taxon>Cyprinidae</taxon>
        <taxon>Labeoninae</taxon>
        <taxon>Labeonini</taxon>
        <taxon>Labeo</taxon>
    </lineage>
</organism>
<evidence type="ECO:0000256" key="3">
    <source>
        <dbReference type="SAM" id="SignalP"/>
    </source>
</evidence>
<feature type="domain" description="EMI" evidence="4">
    <location>
        <begin position="28"/>
        <end position="109"/>
    </location>
</feature>
<name>A0ABQ8M0H3_LABRO</name>
<evidence type="ECO:0000259" key="4">
    <source>
        <dbReference type="PROSITE" id="PS51041"/>
    </source>
</evidence>
<keyword evidence="2" id="KW-1015">Disulfide bond</keyword>
<evidence type="ECO:0000256" key="1">
    <source>
        <dbReference type="ARBA" id="ARBA00022729"/>
    </source>
</evidence>
<accession>A0ABQ8M0H3</accession>
<dbReference type="PROSITE" id="PS51041">
    <property type="entry name" value="EMI"/>
    <property type="match status" value="1"/>
</dbReference>
<dbReference type="InterPro" id="IPR011489">
    <property type="entry name" value="EMI_domain"/>
</dbReference>
<feature type="signal peptide" evidence="3">
    <location>
        <begin position="1"/>
        <end position="21"/>
    </location>
</feature>
<evidence type="ECO:0000256" key="2">
    <source>
        <dbReference type="ARBA" id="ARBA00023157"/>
    </source>
</evidence>
<comment type="caution">
    <text evidence="5">The sequence shown here is derived from an EMBL/GenBank/DDBJ whole genome shotgun (WGS) entry which is preliminary data.</text>
</comment>
<evidence type="ECO:0000313" key="6">
    <source>
        <dbReference type="Proteomes" id="UP000830375"/>
    </source>
</evidence>
<keyword evidence="1 3" id="KW-0732">Signal</keyword>
<dbReference type="Proteomes" id="UP000830375">
    <property type="component" value="Unassembled WGS sequence"/>
</dbReference>
<dbReference type="EMBL" id="JACTAM010000015">
    <property type="protein sequence ID" value="KAI2656395.1"/>
    <property type="molecule type" value="Genomic_DNA"/>
</dbReference>
<gene>
    <name evidence="5" type="ORF">H4Q32_013317</name>
</gene>
<sequence>MFCSVALLLCCVIVALNGAASLDLQPDMPNVCEEQEVSMLGVRQPCVQAFTRMVKVWRQGCSSQRWCMGYERRTGYYTVYRQVYNMEMQTVYRCCPGWMQRGEERGCLHMESALRLVISFVSVRKGLREHAANTVVDMGFVIPHPLSTTCECRGSFPRQTSLCGSKSYNPMECPDSTYCLGIRQCIEEFKRS</sequence>
<keyword evidence="6" id="KW-1185">Reference proteome</keyword>
<evidence type="ECO:0000313" key="5">
    <source>
        <dbReference type="EMBL" id="KAI2656395.1"/>
    </source>
</evidence>
<protein>
    <submittedName>
        <fullName evidence="5">Multiple epidermal growth factor-like domains protein 6</fullName>
    </submittedName>
</protein>
<feature type="chain" id="PRO_5045831703" evidence="3">
    <location>
        <begin position="22"/>
        <end position="192"/>
    </location>
</feature>